<dbReference type="AlphaFoldDB" id="A0A6G7GX19"/>
<reference evidence="1 2" key="1">
    <citation type="submission" date="2020-02" db="EMBL/GenBank/DDBJ databases">
        <title>Newly sequenced genome of strain CSTR1 showed variability in Candidatus Kuenenia stuttgartiensis genomes.</title>
        <authorList>
            <person name="Ding C."/>
            <person name="Adrian L."/>
        </authorList>
    </citation>
    <scope>NUCLEOTIDE SEQUENCE [LARGE SCALE GENOMIC DNA]</scope>
    <source>
        <strain evidence="1 2">CSTR1</strain>
    </source>
</reference>
<accession>A0A6G7GX19</accession>
<dbReference type="EMBL" id="CP049055">
    <property type="protein sequence ID" value="QII14065.1"/>
    <property type="molecule type" value="Genomic_DNA"/>
</dbReference>
<dbReference type="Proteomes" id="UP000501926">
    <property type="component" value="Chromosome"/>
</dbReference>
<protein>
    <submittedName>
        <fullName evidence="1">Uncharacterized protein</fullName>
    </submittedName>
</protein>
<organism evidence="1 2">
    <name type="scientific">Kuenenia stuttgartiensis</name>
    <dbReference type="NCBI Taxonomy" id="174633"/>
    <lineage>
        <taxon>Bacteria</taxon>
        <taxon>Pseudomonadati</taxon>
        <taxon>Planctomycetota</taxon>
        <taxon>Candidatus Brocadiia</taxon>
        <taxon>Candidatus Brocadiales</taxon>
        <taxon>Candidatus Brocadiaceae</taxon>
        <taxon>Candidatus Kuenenia</taxon>
    </lineage>
</organism>
<evidence type="ECO:0000313" key="1">
    <source>
        <dbReference type="EMBL" id="QII14065.1"/>
    </source>
</evidence>
<proteinExistence type="predicted"/>
<gene>
    <name evidence="1" type="ORF">KsCSTR_46870</name>
</gene>
<sequence length="43" mass="4811">MLVLPGIVGSTSVTFYSYVLHENRQDINSDRVVSFQKIAAILK</sequence>
<evidence type="ECO:0000313" key="2">
    <source>
        <dbReference type="Proteomes" id="UP000501926"/>
    </source>
</evidence>
<name>A0A6G7GX19_KUEST</name>